<feature type="coiled-coil region" evidence="1">
    <location>
        <begin position="64"/>
        <end position="91"/>
    </location>
</feature>
<accession>A0ABS5BKT6</accession>
<organism evidence="2 3">
    <name type="scientific">Texas Phoenix palm phytoplasma</name>
    <dbReference type="NCBI Taxonomy" id="176709"/>
    <lineage>
        <taxon>Bacteria</taxon>
        <taxon>Bacillati</taxon>
        <taxon>Mycoplasmatota</taxon>
        <taxon>Mollicutes</taxon>
        <taxon>Acholeplasmatales</taxon>
        <taxon>Acholeplasmataceae</taxon>
        <taxon>Candidatus Phytoplasma</taxon>
        <taxon>16SrIV (Coconut lethal yellows group)</taxon>
    </lineage>
</organism>
<evidence type="ECO:0000256" key="1">
    <source>
        <dbReference type="SAM" id="Coils"/>
    </source>
</evidence>
<proteinExistence type="predicted"/>
<keyword evidence="1" id="KW-0175">Coiled coil</keyword>
<protein>
    <submittedName>
        <fullName evidence="2">Uncharacterized protein</fullName>
    </submittedName>
</protein>
<evidence type="ECO:0000313" key="3">
    <source>
        <dbReference type="Proteomes" id="UP001192346"/>
    </source>
</evidence>
<dbReference type="Pfam" id="PF18982">
    <property type="entry name" value="JetA"/>
    <property type="match status" value="1"/>
</dbReference>
<keyword evidence="3" id="KW-1185">Reference proteome</keyword>
<gene>
    <name evidence="2" type="ORF">FEF22_001110</name>
</gene>
<evidence type="ECO:0000313" key="2">
    <source>
        <dbReference type="EMBL" id="MBP3059382.1"/>
    </source>
</evidence>
<name>A0ABS5BKT6_9MOLU</name>
<dbReference type="InterPro" id="IPR043773">
    <property type="entry name" value="JetA"/>
</dbReference>
<reference evidence="2" key="1">
    <citation type="submission" date="2019-10" db="EMBL/GenBank/DDBJ databases">
        <title>Whole Genome Sequencing and Characterization of Texas Phoenix Palm Decline Phytoplasma Belongs to Lethal Yellowing (16SrIV) Group.</title>
        <authorList>
            <person name="Bao M."/>
        </authorList>
    </citation>
    <scope>NUCLEOTIDE SEQUENCE [LARGE SCALE GENOMIC DNA]</scope>
    <source>
        <strain evidence="2">ACPD</strain>
    </source>
</reference>
<dbReference type="EMBL" id="VBRA02000009">
    <property type="protein sequence ID" value="MBP3059382.1"/>
    <property type="molecule type" value="Genomic_DNA"/>
</dbReference>
<dbReference type="Proteomes" id="UP001192346">
    <property type="component" value="Unassembled WGS sequence"/>
</dbReference>
<comment type="caution">
    <text evidence="2">The sequence shown here is derived from an EMBL/GenBank/DDBJ whole genome shotgun (WGS) entry which is preliminary data.</text>
</comment>
<sequence>MSRLFKIIPSNFFQLFASPNKDIYIDCLLILESLANEDKELNIKKILAVDVLEKYFNDKTKIFLEEEEKKIEILSDNRQKAFKVINNLKKNGWLAEERINHYVVNLNFFDYSLEMIYFLKKILNKIKPESIGNIYSIYSLLKLFLSEKNYVTFKESSLKTQSLLIKLKVLKANIYRFYHQLINTNFHNNVQNVLEQLLLDYKKNFFDSSYYLLKTTDNFFKYRRKINFFLQQIDNEPEYIKLLTKQFKIINNVSEEESYENVINEFRNIKDNLQLIDQIMVVIDQKNEQYLQIACEKILFFENKKNSNKYILYDAIKLLLRGEQINNDFLNLCEIKNLDKFSLYKPRAQKSNLMVSSLDLFSIEIKNNLNKKKKIFLERDYFYDKKNINLFVKNILNSKNPVKASEMSLKNDKDISRLILIYLFSGSVFKNKNIYQIKTLNKRVTCNNVTFSNFLIFLKLKNK</sequence>
<dbReference type="RefSeq" id="WP_138107940.1">
    <property type="nucleotide sequence ID" value="NZ_VBRA02000009.1"/>
</dbReference>